<evidence type="ECO:0000259" key="8">
    <source>
        <dbReference type="PROSITE" id="PS50850"/>
    </source>
</evidence>
<evidence type="ECO:0000256" key="4">
    <source>
        <dbReference type="ARBA" id="ARBA00022692"/>
    </source>
</evidence>
<dbReference type="RefSeq" id="WP_211875964.1">
    <property type="nucleotide sequence ID" value="NZ_JAAEDH010000026.1"/>
</dbReference>
<feature type="domain" description="Major facilitator superfamily (MFS) profile" evidence="8">
    <location>
        <begin position="18"/>
        <end position="484"/>
    </location>
</feature>
<name>A0AAF1K6A2_9PROT</name>
<feature type="transmembrane region" description="Helical" evidence="7">
    <location>
        <begin position="367"/>
        <end position="386"/>
    </location>
</feature>
<evidence type="ECO:0000256" key="6">
    <source>
        <dbReference type="ARBA" id="ARBA00023136"/>
    </source>
</evidence>
<evidence type="ECO:0000256" key="2">
    <source>
        <dbReference type="ARBA" id="ARBA00022448"/>
    </source>
</evidence>
<gene>
    <name evidence="9" type="ORF">GXW79_18630</name>
</gene>
<dbReference type="InterPro" id="IPR020846">
    <property type="entry name" value="MFS_dom"/>
</dbReference>
<dbReference type="EMBL" id="JAAEDH010000026">
    <property type="protein sequence ID" value="MBR0657099.1"/>
    <property type="molecule type" value="Genomic_DNA"/>
</dbReference>
<feature type="transmembrane region" description="Helical" evidence="7">
    <location>
        <begin position="460"/>
        <end position="479"/>
    </location>
</feature>
<dbReference type="PROSITE" id="PS50850">
    <property type="entry name" value="MFS"/>
    <property type="match status" value="1"/>
</dbReference>
<evidence type="ECO:0000313" key="9">
    <source>
        <dbReference type="EMBL" id="MBR0657099.1"/>
    </source>
</evidence>
<dbReference type="Proteomes" id="UP001196068">
    <property type="component" value="Unassembled WGS sequence"/>
</dbReference>
<feature type="transmembrane region" description="Helical" evidence="7">
    <location>
        <begin position="398"/>
        <end position="424"/>
    </location>
</feature>
<comment type="subcellular location">
    <subcellularLocation>
        <location evidence="1">Cell membrane</location>
        <topology evidence="1">Multi-pass membrane protein</topology>
    </subcellularLocation>
</comment>
<dbReference type="SUPFAM" id="SSF103473">
    <property type="entry name" value="MFS general substrate transporter"/>
    <property type="match status" value="1"/>
</dbReference>
<keyword evidence="6 7" id="KW-0472">Membrane</keyword>
<reference evidence="9" key="1">
    <citation type="submission" date="2020-01" db="EMBL/GenBank/DDBJ databases">
        <authorList>
            <person name="Rat A."/>
        </authorList>
    </citation>
    <scope>NUCLEOTIDE SEQUENCE</scope>
    <source>
        <strain evidence="9">LMG 28251</strain>
    </source>
</reference>
<keyword evidence="4 7" id="KW-0812">Transmembrane</keyword>
<dbReference type="Gene3D" id="1.20.1720.10">
    <property type="entry name" value="Multidrug resistance protein D"/>
    <property type="match status" value="1"/>
</dbReference>
<sequence>MTSETEPPRFSHAQIRTIMLGVTLALFLASLDQTIVATALPAIAQDLGGWDQIAWVVTAYLIASTVTTPIYGRLSDLFGRRPVLLVSVSIFVTGALLAALAPTMGWLIAARLVQGLGGGGLRSVAIAVVSDILPPRERGKYQGYLSTTFATANVVGPVLGGVLSDSLSWHWIFWINLPLGALAFSMTWYQLRRLPRPTRKPVIDWLGAALILAATTPLLLGISAVQRTGSWTSPQTLTGLAVGAVFLVALVLWELRAREPMLPMRLFANAIFAYASVVTLLTSIVMIALILIIPLHYQLLAGLAPGAAGIRLIAMTLGTVTGSFVAGQLITRTGRTWIFPVIGCACGTAGCVLLALLGLGHAMAVDLGVTLLLGLSFGGQMSPLTVTIQNALEPRDAGVGLSCMMFFRLMGGAFGTAGLIAVLVDQLGGGLALFQPGLRAAMPVAELRAMGTLLTSAFAHVYWVSAGIMAMATLAACAIRELPLRGK</sequence>
<organism evidence="9 10">
    <name type="scientific">Plastoroseomonas arctica</name>
    <dbReference type="NCBI Taxonomy" id="1509237"/>
    <lineage>
        <taxon>Bacteria</taxon>
        <taxon>Pseudomonadati</taxon>
        <taxon>Pseudomonadota</taxon>
        <taxon>Alphaproteobacteria</taxon>
        <taxon>Acetobacterales</taxon>
        <taxon>Acetobacteraceae</taxon>
        <taxon>Plastoroseomonas</taxon>
    </lineage>
</organism>
<keyword evidence="3" id="KW-1003">Cell membrane</keyword>
<evidence type="ECO:0000313" key="10">
    <source>
        <dbReference type="Proteomes" id="UP001196068"/>
    </source>
</evidence>
<keyword evidence="2" id="KW-0813">Transport</keyword>
<proteinExistence type="predicted"/>
<feature type="transmembrane region" description="Helical" evidence="7">
    <location>
        <begin position="171"/>
        <end position="191"/>
    </location>
</feature>
<feature type="transmembrane region" description="Helical" evidence="7">
    <location>
        <begin position="237"/>
        <end position="255"/>
    </location>
</feature>
<feature type="transmembrane region" description="Helical" evidence="7">
    <location>
        <begin position="53"/>
        <end position="71"/>
    </location>
</feature>
<dbReference type="InterPro" id="IPR004638">
    <property type="entry name" value="EmrB-like"/>
</dbReference>
<dbReference type="GO" id="GO:0005886">
    <property type="term" value="C:plasma membrane"/>
    <property type="evidence" value="ECO:0007669"/>
    <property type="project" value="UniProtKB-SubCell"/>
</dbReference>
<feature type="transmembrane region" description="Helical" evidence="7">
    <location>
        <begin position="83"/>
        <end position="102"/>
    </location>
</feature>
<evidence type="ECO:0000256" key="3">
    <source>
        <dbReference type="ARBA" id="ARBA00022475"/>
    </source>
</evidence>
<feature type="transmembrane region" description="Helical" evidence="7">
    <location>
        <begin position="203"/>
        <end position="225"/>
    </location>
</feature>
<accession>A0AAF1K6A2</accession>
<feature type="transmembrane region" description="Helical" evidence="7">
    <location>
        <begin position="337"/>
        <end position="361"/>
    </location>
</feature>
<dbReference type="CDD" id="cd17502">
    <property type="entry name" value="MFS_Azr1_MDR_like"/>
    <property type="match status" value="1"/>
</dbReference>
<keyword evidence="5 7" id="KW-1133">Transmembrane helix</keyword>
<dbReference type="Gene3D" id="1.20.1250.20">
    <property type="entry name" value="MFS general substrate transporter like domains"/>
    <property type="match status" value="1"/>
</dbReference>
<comment type="caution">
    <text evidence="9">The sequence shown here is derived from an EMBL/GenBank/DDBJ whole genome shotgun (WGS) entry which is preliminary data.</text>
</comment>
<dbReference type="InterPro" id="IPR011701">
    <property type="entry name" value="MFS"/>
</dbReference>
<dbReference type="NCBIfam" id="TIGR00711">
    <property type="entry name" value="efflux_EmrB"/>
    <property type="match status" value="1"/>
</dbReference>
<dbReference type="GO" id="GO:0022857">
    <property type="term" value="F:transmembrane transporter activity"/>
    <property type="evidence" value="ECO:0007669"/>
    <property type="project" value="InterPro"/>
</dbReference>
<reference evidence="9" key="2">
    <citation type="journal article" date="2021" name="Syst. Appl. Microbiol.">
        <title>Roseomonas hellenica sp. nov., isolated from roots of wild-growing Alkanna tinctoria.</title>
        <authorList>
            <person name="Rat A."/>
            <person name="Naranjo H.D."/>
            <person name="Lebbe L."/>
            <person name="Cnockaert M."/>
            <person name="Krigas N."/>
            <person name="Grigoriadou K."/>
            <person name="Maloupa E."/>
            <person name="Willems A."/>
        </authorList>
    </citation>
    <scope>NUCLEOTIDE SEQUENCE</scope>
    <source>
        <strain evidence="9">LMG 28251</strain>
    </source>
</reference>
<dbReference type="FunFam" id="1.20.1720.10:FF:000004">
    <property type="entry name" value="EmrB/QacA family drug resistance transporter"/>
    <property type="match status" value="1"/>
</dbReference>
<evidence type="ECO:0000256" key="5">
    <source>
        <dbReference type="ARBA" id="ARBA00022989"/>
    </source>
</evidence>
<dbReference type="PRINTS" id="PR01036">
    <property type="entry name" value="TCRTETB"/>
</dbReference>
<dbReference type="InterPro" id="IPR036259">
    <property type="entry name" value="MFS_trans_sf"/>
</dbReference>
<dbReference type="AlphaFoldDB" id="A0AAF1K6A2"/>
<keyword evidence="10" id="KW-1185">Reference proteome</keyword>
<dbReference type="PANTHER" id="PTHR23501:SF197">
    <property type="entry name" value="COMD"/>
    <property type="match status" value="1"/>
</dbReference>
<dbReference type="Pfam" id="PF07690">
    <property type="entry name" value="MFS_1"/>
    <property type="match status" value="1"/>
</dbReference>
<protein>
    <submittedName>
        <fullName evidence="9">MFS transporter</fullName>
    </submittedName>
</protein>
<evidence type="ECO:0000256" key="7">
    <source>
        <dbReference type="SAM" id="Phobius"/>
    </source>
</evidence>
<feature type="transmembrane region" description="Helical" evidence="7">
    <location>
        <begin position="267"/>
        <end position="293"/>
    </location>
</feature>
<feature type="transmembrane region" description="Helical" evidence="7">
    <location>
        <begin position="299"/>
        <end position="325"/>
    </location>
</feature>
<dbReference type="PANTHER" id="PTHR23501">
    <property type="entry name" value="MAJOR FACILITATOR SUPERFAMILY"/>
    <property type="match status" value="1"/>
</dbReference>
<evidence type="ECO:0000256" key="1">
    <source>
        <dbReference type="ARBA" id="ARBA00004651"/>
    </source>
</evidence>